<evidence type="ECO:0000256" key="7">
    <source>
        <dbReference type="ARBA" id="ARBA00023201"/>
    </source>
</evidence>
<dbReference type="InterPro" id="IPR044880">
    <property type="entry name" value="NCX_ion-bd_dom_sf"/>
</dbReference>
<keyword evidence="7" id="KW-0406">Ion transport</keyword>
<name>A0ABP0UFZ8_9BRYO</name>
<feature type="transmembrane region" description="Helical" evidence="9">
    <location>
        <begin position="31"/>
        <end position="52"/>
    </location>
</feature>
<keyword evidence="7" id="KW-0739">Sodium transport</keyword>
<dbReference type="Gene3D" id="1.20.1420.30">
    <property type="entry name" value="NCX, central ion-binding region"/>
    <property type="match status" value="2"/>
</dbReference>
<dbReference type="PANTHER" id="PTHR12266">
    <property type="entry name" value="NA+/CA2+ K+ INDEPENDENT EXCHANGER"/>
    <property type="match status" value="1"/>
</dbReference>
<evidence type="ECO:0000259" key="10">
    <source>
        <dbReference type="Pfam" id="PF01699"/>
    </source>
</evidence>
<dbReference type="Proteomes" id="UP001497512">
    <property type="component" value="Chromosome 3"/>
</dbReference>
<dbReference type="InterPro" id="IPR004837">
    <property type="entry name" value="NaCa_Exmemb"/>
</dbReference>
<feature type="transmembrane region" description="Helical" evidence="9">
    <location>
        <begin position="193"/>
        <end position="217"/>
    </location>
</feature>
<feature type="domain" description="Sodium/calcium exchanger membrane region" evidence="10">
    <location>
        <begin position="257"/>
        <end position="405"/>
    </location>
</feature>
<evidence type="ECO:0000313" key="11">
    <source>
        <dbReference type="EMBL" id="CAK9220219.1"/>
    </source>
</evidence>
<gene>
    <name evidence="11" type="ORF">CSSPTR1EN2_LOCUS15288</name>
</gene>
<evidence type="ECO:0000256" key="4">
    <source>
        <dbReference type="ARBA" id="ARBA00022989"/>
    </source>
</evidence>
<feature type="transmembrane region" description="Helical" evidence="9">
    <location>
        <begin position="64"/>
        <end position="83"/>
    </location>
</feature>
<accession>A0ABP0UFZ8</accession>
<dbReference type="PANTHER" id="PTHR12266:SF33">
    <property type="entry name" value="CATION_CALCIUM EXCHANGER 5"/>
    <property type="match status" value="1"/>
</dbReference>
<feature type="transmembrane region" description="Helical" evidence="9">
    <location>
        <begin position="223"/>
        <end position="244"/>
    </location>
</feature>
<keyword evidence="2" id="KW-0813">Transport</keyword>
<protein>
    <recommendedName>
        <fullName evidence="10">Sodium/calcium exchanger membrane region domain-containing protein</fullName>
    </recommendedName>
</protein>
<evidence type="ECO:0000256" key="5">
    <source>
        <dbReference type="ARBA" id="ARBA00023053"/>
    </source>
</evidence>
<feature type="transmembrane region" description="Helical" evidence="9">
    <location>
        <begin position="361"/>
        <end position="384"/>
    </location>
</feature>
<comment type="similarity">
    <text evidence="8">Belongs to the Ca(2+):cation antiporter (CaCA) (TC 2.A.19) family. Cation/calcium exchanger (CCX) subfamily.</text>
</comment>
<evidence type="ECO:0000256" key="6">
    <source>
        <dbReference type="ARBA" id="ARBA00023136"/>
    </source>
</evidence>
<sequence>MGGVTLLALGNGAPDIFASLAAIGGDNSRIGLGAILSAGTFVSAFVVGSVAMAAAPFSVRPMPFVRDALFYVVAVSILFVIYLRGEIVFWQAVGLMAFYAIFVVVVICTEQVKGWDSGNAKVSEPEASDTKMPGNIDPTSLSTVDSKENHCKDHSVTGQVIHWLLMPGEVVLKATIPEVDPLKWNRAYGTANVVLCPFFLLYMFSSLVALNQHIIFLAPSLELPLWVLVLVQGFFMGSAYFLAVKHPPESGHLLAVIVAFVMSVFWISFIAGELLGCLMALGRILGVSPALLGLTVLAWGNSIGDLVADVAVARVGQPAMAVTGCFAGPMFNMLVGLGLALTLRTAKDFPVGYKLDRHPGILVAFGFLVLGLLGSLVVVTCSGFQVTRSWGICLISWYLFFMVVSAVVANMTSGLTFR</sequence>
<feature type="transmembrane region" description="Helical" evidence="9">
    <location>
        <begin position="89"/>
        <end position="108"/>
    </location>
</feature>
<evidence type="ECO:0000256" key="3">
    <source>
        <dbReference type="ARBA" id="ARBA00022692"/>
    </source>
</evidence>
<dbReference type="InterPro" id="IPR051359">
    <property type="entry name" value="CaCA_antiporter"/>
</dbReference>
<evidence type="ECO:0000313" key="12">
    <source>
        <dbReference type="Proteomes" id="UP001497512"/>
    </source>
</evidence>
<feature type="domain" description="Sodium/calcium exchanger membrane region" evidence="10">
    <location>
        <begin position="3"/>
        <end position="107"/>
    </location>
</feature>
<dbReference type="EMBL" id="OZ019895">
    <property type="protein sequence ID" value="CAK9220219.1"/>
    <property type="molecule type" value="Genomic_DNA"/>
</dbReference>
<proteinExistence type="inferred from homology"/>
<comment type="subcellular location">
    <subcellularLocation>
        <location evidence="1">Membrane</location>
        <topology evidence="1">Multi-pass membrane protein</topology>
    </subcellularLocation>
</comment>
<feature type="transmembrane region" description="Helical" evidence="9">
    <location>
        <begin position="319"/>
        <end position="341"/>
    </location>
</feature>
<keyword evidence="6 9" id="KW-0472">Membrane</keyword>
<keyword evidence="3 9" id="KW-0812">Transmembrane</keyword>
<evidence type="ECO:0000256" key="8">
    <source>
        <dbReference type="ARBA" id="ARBA00038187"/>
    </source>
</evidence>
<feature type="transmembrane region" description="Helical" evidence="9">
    <location>
        <begin position="251"/>
        <end position="272"/>
    </location>
</feature>
<feature type="transmembrane region" description="Helical" evidence="9">
    <location>
        <begin position="278"/>
        <end position="299"/>
    </location>
</feature>
<keyword evidence="4 9" id="KW-1133">Transmembrane helix</keyword>
<evidence type="ECO:0000256" key="1">
    <source>
        <dbReference type="ARBA" id="ARBA00004141"/>
    </source>
</evidence>
<keyword evidence="5" id="KW-0915">Sodium</keyword>
<evidence type="ECO:0000256" key="2">
    <source>
        <dbReference type="ARBA" id="ARBA00022448"/>
    </source>
</evidence>
<organism evidence="11 12">
    <name type="scientific">Sphagnum troendelagicum</name>
    <dbReference type="NCBI Taxonomy" id="128251"/>
    <lineage>
        <taxon>Eukaryota</taxon>
        <taxon>Viridiplantae</taxon>
        <taxon>Streptophyta</taxon>
        <taxon>Embryophyta</taxon>
        <taxon>Bryophyta</taxon>
        <taxon>Sphagnophytina</taxon>
        <taxon>Sphagnopsida</taxon>
        <taxon>Sphagnales</taxon>
        <taxon>Sphagnaceae</taxon>
        <taxon>Sphagnum</taxon>
    </lineage>
</organism>
<evidence type="ECO:0000256" key="9">
    <source>
        <dbReference type="SAM" id="Phobius"/>
    </source>
</evidence>
<feature type="transmembrane region" description="Helical" evidence="9">
    <location>
        <begin position="391"/>
        <end position="412"/>
    </location>
</feature>
<dbReference type="Pfam" id="PF01699">
    <property type="entry name" value="Na_Ca_ex"/>
    <property type="match status" value="2"/>
</dbReference>
<reference evidence="11" key="1">
    <citation type="submission" date="2024-02" db="EMBL/GenBank/DDBJ databases">
        <authorList>
            <consortium name="ELIXIR-Norway"/>
            <consortium name="Elixir Norway"/>
        </authorList>
    </citation>
    <scope>NUCLEOTIDE SEQUENCE</scope>
</reference>
<keyword evidence="12" id="KW-1185">Reference proteome</keyword>